<evidence type="ECO:0000256" key="4">
    <source>
        <dbReference type="ARBA" id="ARBA00023136"/>
    </source>
</evidence>
<evidence type="ECO:0000259" key="6">
    <source>
        <dbReference type="Pfam" id="PF01957"/>
    </source>
</evidence>
<dbReference type="EMBL" id="JBBMFT010000002">
    <property type="protein sequence ID" value="MEQ2455900.1"/>
    <property type="molecule type" value="Genomic_DNA"/>
</dbReference>
<dbReference type="InterPro" id="IPR012340">
    <property type="entry name" value="NA-bd_OB-fold"/>
</dbReference>
<dbReference type="InterPro" id="IPR052165">
    <property type="entry name" value="Membrane_assoc_protease"/>
</dbReference>
<organism evidence="7 8">
    <name type="scientific">Flavonifractor hominis</name>
    <dbReference type="NCBI Taxonomy" id="3133178"/>
    <lineage>
        <taxon>Bacteria</taxon>
        <taxon>Bacillati</taxon>
        <taxon>Bacillota</taxon>
        <taxon>Clostridia</taxon>
        <taxon>Eubacteriales</taxon>
        <taxon>Oscillospiraceae</taxon>
        <taxon>Flavonifractor</taxon>
    </lineage>
</organism>
<evidence type="ECO:0000256" key="3">
    <source>
        <dbReference type="ARBA" id="ARBA00022989"/>
    </source>
</evidence>
<dbReference type="InterPro" id="IPR002810">
    <property type="entry name" value="NfeD-like_C"/>
</dbReference>
<keyword evidence="2 5" id="KW-0812">Transmembrane</keyword>
<reference evidence="7 8" key="1">
    <citation type="submission" date="2024-03" db="EMBL/GenBank/DDBJ databases">
        <title>Human intestinal bacterial collection.</title>
        <authorList>
            <person name="Pauvert C."/>
            <person name="Hitch T.C.A."/>
            <person name="Clavel T."/>
        </authorList>
    </citation>
    <scope>NUCLEOTIDE SEQUENCE [LARGE SCALE GENOMIC DNA]</scope>
    <source>
        <strain evidence="7 8">CLA-AP-H34</strain>
    </source>
</reference>
<dbReference type="Pfam" id="PF01957">
    <property type="entry name" value="NfeD"/>
    <property type="match status" value="1"/>
</dbReference>
<gene>
    <name evidence="7" type="ORF">WMO45_05140</name>
</gene>
<evidence type="ECO:0000256" key="1">
    <source>
        <dbReference type="ARBA" id="ARBA00004141"/>
    </source>
</evidence>
<evidence type="ECO:0000256" key="5">
    <source>
        <dbReference type="SAM" id="Phobius"/>
    </source>
</evidence>
<dbReference type="PANTHER" id="PTHR33507">
    <property type="entry name" value="INNER MEMBRANE PROTEIN YBBJ"/>
    <property type="match status" value="1"/>
</dbReference>
<protein>
    <submittedName>
        <fullName evidence="7">NfeD family protein</fullName>
    </submittedName>
</protein>
<feature type="transmembrane region" description="Helical" evidence="5">
    <location>
        <begin position="46"/>
        <end position="65"/>
    </location>
</feature>
<evidence type="ECO:0000313" key="8">
    <source>
        <dbReference type="Proteomes" id="UP001440599"/>
    </source>
</evidence>
<dbReference type="Proteomes" id="UP001440599">
    <property type="component" value="Unassembled WGS sequence"/>
</dbReference>
<comment type="subcellular location">
    <subcellularLocation>
        <location evidence="1">Membrane</location>
        <topology evidence="1">Multi-pass membrane protein</topology>
    </subcellularLocation>
</comment>
<dbReference type="Gene3D" id="2.40.50.140">
    <property type="entry name" value="Nucleic acid-binding proteins"/>
    <property type="match status" value="1"/>
</dbReference>
<name>A0ABV1EMS6_9FIRM</name>
<evidence type="ECO:0000256" key="2">
    <source>
        <dbReference type="ARBA" id="ARBA00022692"/>
    </source>
</evidence>
<dbReference type="SUPFAM" id="SSF141322">
    <property type="entry name" value="NfeD domain-like"/>
    <property type="match status" value="1"/>
</dbReference>
<proteinExistence type="predicted"/>
<accession>A0ABV1EMS6</accession>
<dbReference type="PANTHER" id="PTHR33507:SF3">
    <property type="entry name" value="INNER MEMBRANE PROTEIN YBBJ"/>
    <property type="match status" value="1"/>
</dbReference>
<keyword evidence="4 5" id="KW-0472">Membrane</keyword>
<sequence length="151" mass="16121">MPIPSICWLVALVLLLVLEAVTVGLVSIWFAAGALCALILSFFTGNIWIQFAAFLIVSFLCLLVVRPLARRFADPHRVATNADRAIGSEGIVTQEINNLRAQGQVTVNGAPWTARSVEDSLVIPAGTKVTVVRIEGVKVMVSPAPCVAAQK</sequence>
<evidence type="ECO:0000313" key="7">
    <source>
        <dbReference type="EMBL" id="MEQ2455900.1"/>
    </source>
</evidence>
<keyword evidence="3 5" id="KW-1133">Transmembrane helix</keyword>
<comment type="caution">
    <text evidence="7">The sequence shown here is derived from an EMBL/GenBank/DDBJ whole genome shotgun (WGS) entry which is preliminary data.</text>
</comment>
<dbReference type="RefSeq" id="WP_349139498.1">
    <property type="nucleotide sequence ID" value="NZ_JBBMFT010000002.1"/>
</dbReference>
<feature type="domain" description="NfeD-like C-terminal" evidence="6">
    <location>
        <begin position="82"/>
        <end position="143"/>
    </location>
</feature>
<keyword evidence="8" id="KW-1185">Reference proteome</keyword>